<name>A0ABS2WSM6_9BACT</name>
<dbReference type="EMBL" id="JAFHKK010000008">
    <property type="protein sequence ID" value="MBN2964164.1"/>
    <property type="molecule type" value="Genomic_DNA"/>
</dbReference>
<evidence type="ECO:0000313" key="1">
    <source>
        <dbReference type="EMBL" id="MBN2964164.1"/>
    </source>
</evidence>
<gene>
    <name evidence="1" type="ORF">JWV37_05185</name>
</gene>
<dbReference type="Proteomes" id="UP000703590">
    <property type="component" value="Unassembled WGS sequence"/>
</dbReference>
<protein>
    <submittedName>
        <fullName evidence="1">Uncharacterized protein</fullName>
    </submittedName>
</protein>
<sequence>MVLGFSMSLALYVSSINDYPYLEKRVPRPQKKEVSIDSTVTPRDFNKKADDYNRCMNDGKSEKDCRHLLGPTYHFNIEIKP</sequence>
<organism evidence="1 2">
    <name type="scientific">Sulfurospirillum tamanense</name>
    <dbReference type="NCBI Taxonomy" id="2813362"/>
    <lineage>
        <taxon>Bacteria</taxon>
        <taxon>Pseudomonadati</taxon>
        <taxon>Campylobacterota</taxon>
        <taxon>Epsilonproteobacteria</taxon>
        <taxon>Campylobacterales</taxon>
        <taxon>Sulfurospirillaceae</taxon>
        <taxon>Sulfurospirillum</taxon>
    </lineage>
</organism>
<reference evidence="1 2" key="2">
    <citation type="submission" date="2021-02" db="EMBL/GenBank/DDBJ databases">
        <title>Sulfurospirillum tamanensis sp. nov.</title>
        <authorList>
            <person name="Frolova A."/>
            <person name="Merkel A."/>
            <person name="Slobodkin A."/>
        </authorList>
    </citation>
    <scope>NUCLEOTIDE SEQUENCE [LARGE SCALE GENOMIC DNA]</scope>
    <source>
        <strain evidence="1 2">T05b</strain>
    </source>
</reference>
<comment type="caution">
    <text evidence="1">The sequence shown here is derived from an EMBL/GenBank/DDBJ whole genome shotgun (WGS) entry which is preliminary data.</text>
</comment>
<keyword evidence="2" id="KW-1185">Reference proteome</keyword>
<dbReference type="RefSeq" id="WP_205458713.1">
    <property type="nucleotide sequence ID" value="NZ_JAFHKK010000008.1"/>
</dbReference>
<reference evidence="1 2" key="3">
    <citation type="submission" date="2021-02" db="EMBL/GenBank/DDBJ databases">
        <authorList>
            <person name="Merkel A.Y."/>
        </authorList>
    </citation>
    <scope>NUCLEOTIDE SEQUENCE [LARGE SCALE GENOMIC DNA]</scope>
    <source>
        <strain evidence="1 2">T05b</strain>
    </source>
</reference>
<evidence type="ECO:0000313" key="2">
    <source>
        <dbReference type="Proteomes" id="UP000703590"/>
    </source>
</evidence>
<proteinExistence type="predicted"/>
<reference evidence="2" key="1">
    <citation type="submission" date="2021-02" db="EMBL/GenBank/DDBJ databases">
        <title>Sulfurospirillum tamanensis sp. nov.</title>
        <authorList>
            <person name="Merkel A.Y."/>
        </authorList>
    </citation>
    <scope>NUCLEOTIDE SEQUENCE [LARGE SCALE GENOMIC DNA]</scope>
    <source>
        <strain evidence="2">T05b</strain>
    </source>
</reference>
<accession>A0ABS2WSM6</accession>